<evidence type="ECO:0000259" key="2">
    <source>
        <dbReference type="Pfam" id="PF04892"/>
    </source>
</evidence>
<reference evidence="3" key="1">
    <citation type="submission" date="2022-10" db="EMBL/GenBank/DDBJ databases">
        <title>Chitinophaga sp. nov., isolated from soil.</title>
        <authorList>
            <person name="Jeon C.O."/>
        </authorList>
    </citation>
    <scope>NUCLEOTIDE SEQUENCE</scope>
    <source>
        <strain evidence="3">R8</strain>
    </source>
</reference>
<dbReference type="Proteomes" id="UP001162741">
    <property type="component" value="Chromosome"/>
</dbReference>
<sequence length="125" mass="14094">MRTIRYYLPAVVWIGLILVLCALPGEDIPKASLFDDLHVDKIVHFALFGGIVVWLSMGYYRQKGHISNAMLILIALIASGYGLAIEYMQKYLVVGRSFDMWDVLADAAGAFAAIFVFKFVQKRYL</sequence>
<keyword evidence="1" id="KW-0472">Membrane</keyword>
<name>A0ABY6J075_9BACT</name>
<feature type="transmembrane region" description="Helical" evidence="1">
    <location>
        <begin position="100"/>
        <end position="120"/>
    </location>
</feature>
<dbReference type="Pfam" id="PF04892">
    <property type="entry name" value="VanZ"/>
    <property type="match status" value="1"/>
</dbReference>
<keyword evidence="4" id="KW-1185">Reference proteome</keyword>
<dbReference type="NCBIfam" id="NF037970">
    <property type="entry name" value="vanZ_1"/>
    <property type="match status" value="1"/>
</dbReference>
<dbReference type="PANTHER" id="PTHR28008">
    <property type="entry name" value="DOMAIN PROTEIN, PUTATIVE (AFU_ORTHOLOGUE AFUA_3G10980)-RELATED"/>
    <property type="match status" value="1"/>
</dbReference>
<gene>
    <name evidence="3" type="ORF">MKQ68_23590</name>
</gene>
<proteinExistence type="predicted"/>
<feature type="domain" description="VanZ-like" evidence="2">
    <location>
        <begin position="36"/>
        <end position="120"/>
    </location>
</feature>
<dbReference type="RefSeq" id="WP_244836760.1">
    <property type="nucleotide sequence ID" value="NZ_CP107006.1"/>
</dbReference>
<dbReference type="InterPro" id="IPR006976">
    <property type="entry name" value="VanZ-like"/>
</dbReference>
<accession>A0ABY6J075</accession>
<organism evidence="3 4">
    <name type="scientific">Chitinophaga horti</name>
    <dbReference type="NCBI Taxonomy" id="2920382"/>
    <lineage>
        <taxon>Bacteria</taxon>
        <taxon>Pseudomonadati</taxon>
        <taxon>Bacteroidota</taxon>
        <taxon>Chitinophagia</taxon>
        <taxon>Chitinophagales</taxon>
        <taxon>Chitinophagaceae</taxon>
        <taxon>Chitinophaga</taxon>
    </lineage>
</organism>
<feature type="transmembrane region" description="Helical" evidence="1">
    <location>
        <begin position="37"/>
        <end position="57"/>
    </location>
</feature>
<evidence type="ECO:0000256" key="1">
    <source>
        <dbReference type="SAM" id="Phobius"/>
    </source>
</evidence>
<keyword evidence="1" id="KW-1133">Transmembrane helix</keyword>
<keyword evidence="1" id="KW-0812">Transmembrane</keyword>
<protein>
    <submittedName>
        <fullName evidence="3">VanZ family protein</fullName>
    </submittedName>
</protein>
<dbReference type="PANTHER" id="PTHR28008:SF1">
    <property type="entry name" value="DOMAIN PROTEIN, PUTATIVE (AFU_ORTHOLOGUE AFUA_3G10980)-RELATED"/>
    <property type="match status" value="1"/>
</dbReference>
<feature type="transmembrane region" description="Helical" evidence="1">
    <location>
        <begin position="69"/>
        <end position="88"/>
    </location>
</feature>
<dbReference type="EMBL" id="CP107006">
    <property type="protein sequence ID" value="UYQ93068.1"/>
    <property type="molecule type" value="Genomic_DNA"/>
</dbReference>
<feature type="transmembrane region" description="Helical" evidence="1">
    <location>
        <begin position="7"/>
        <end position="25"/>
    </location>
</feature>
<evidence type="ECO:0000313" key="4">
    <source>
        <dbReference type="Proteomes" id="UP001162741"/>
    </source>
</evidence>
<evidence type="ECO:0000313" key="3">
    <source>
        <dbReference type="EMBL" id="UYQ93068.1"/>
    </source>
</evidence>